<dbReference type="GO" id="GO:0008168">
    <property type="term" value="F:methyltransferase activity"/>
    <property type="evidence" value="ECO:0007669"/>
    <property type="project" value="UniProtKB-KW"/>
</dbReference>
<feature type="domain" description="Methyltransferase" evidence="1">
    <location>
        <begin position="42"/>
        <end position="133"/>
    </location>
</feature>
<name>A0A369VVQ6_9SPHN</name>
<dbReference type="InterPro" id="IPR029063">
    <property type="entry name" value="SAM-dependent_MTases_sf"/>
</dbReference>
<dbReference type="SUPFAM" id="SSF53335">
    <property type="entry name" value="S-adenosyl-L-methionine-dependent methyltransferases"/>
    <property type="match status" value="1"/>
</dbReference>
<accession>A0A369VVQ6</accession>
<dbReference type="GO" id="GO:0032259">
    <property type="term" value="P:methylation"/>
    <property type="evidence" value="ECO:0007669"/>
    <property type="project" value="UniProtKB-KW"/>
</dbReference>
<reference evidence="2 3" key="1">
    <citation type="submission" date="2018-07" db="EMBL/GenBank/DDBJ databases">
        <title>a novel species of Sphingomonas isolated from the rhizosphere soil of Araceae plant.</title>
        <authorList>
            <person name="Zhiyong W."/>
            <person name="Qinglan Z."/>
            <person name="Zhiwei F."/>
            <person name="Ding X."/>
            <person name="Gejiao W."/>
            <person name="Shixue Z."/>
        </authorList>
    </citation>
    <scope>NUCLEOTIDE SEQUENCE [LARGE SCALE GENOMIC DNA]</scope>
    <source>
        <strain evidence="2 3">WZY 27</strain>
    </source>
</reference>
<dbReference type="Proteomes" id="UP000253918">
    <property type="component" value="Unassembled WGS sequence"/>
</dbReference>
<evidence type="ECO:0000313" key="2">
    <source>
        <dbReference type="EMBL" id="RDE06476.1"/>
    </source>
</evidence>
<dbReference type="InterPro" id="IPR041698">
    <property type="entry name" value="Methyltransf_25"/>
</dbReference>
<organism evidence="2 3">
    <name type="scientific">Sphingomonas aracearum</name>
    <dbReference type="NCBI Taxonomy" id="2283317"/>
    <lineage>
        <taxon>Bacteria</taxon>
        <taxon>Pseudomonadati</taxon>
        <taxon>Pseudomonadota</taxon>
        <taxon>Alphaproteobacteria</taxon>
        <taxon>Sphingomonadales</taxon>
        <taxon>Sphingomonadaceae</taxon>
        <taxon>Sphingomonas</taxon>
    </lineage>
</organism>
<sequence>MTNDPSAGWDAVAGRFMAVRSDVGADLVRSWARRCLPPASDILDIGCGSGVPIARALASEGFTVHGVDASPALVAAFRRHLPGMPAACETAQDSRFFDRTFAAAVSIGLIFLLDEGDQRRLLANVARVLEPGGRFLFSAPREACRWSDTLTGRPSMSLGAAAYAAHLAELGLTLTRCYSDEGGNTYHEAIRPAVADAAGH</sequence>
<keyword evidence="3" id="KW-1185">Reference proteome</keyword>
<dbReference type="Gene3D" id="3.40.50.150">
    <property type="entry name" value="Vaccinia Virus protein VP39"/>
    <property type="match status" value="1"/>
</dbReference>
<dbReference type="RefSeq" id="WP_114686060.1">
    <property type="nucleotide sequence ID" value="NZ_QQNB01000001.1"/>
</dbReference>
<keyword evidence="2" id="KW-0489">Methyltransferase</keyword>
<evidence type="ECO:0000313" key="3">
    <source>
        <dbReference type="Proteomes" id="UP000253918"/>
    </source>
</evidence>
<evidence type="ECO:0000259" key="1">
    <source>
        <dbReference type="Pfam" id="PF13649"/>
    </source>
</evidence>
<dbReference type="EMBL" id="QQNB01000001">
    <property type="protein sequence ID" value="RDE06476.1"/>
    <property type="molecule type" value="Genomic_DNA"/>
</dbReference>
<proteinExistence type="predicted"/>
<protein>
    <submittedName>
        <fullName evidence="2">Class I SAM-dependent methyltransferase</fullName>
    </submittedName>
</protein>
<dbReference type="AlphaFoldDB" id="A0A369VVQ6"/>
<dbReference type="CDD" id="cd02440">
    <property type="entry name" value="AdoMet_MTases"/>
    <property type="match status" value="1"/>
</dbReference>
<dbReference type="Pfam" id="PF13649">
    <property type="entry name" value="Methyltransf_25"/>
    <property type="match status" value="1"/>
</dbReference>
<gene>
    <name evidence="2" type="ORF">DVW87_01815</name>
</gene>
<dbReference type="OrthoDB" id="9765084at2"/>
<keyword evidence="2" id="KW-0808">Transferase</keyword>
<dbReference type="PANTHER" id="PTHR43464">
    <property type="entry name" value="METHYLTRANSFERASE"/>
    <property type="match status" value="1"/>
</dbReference>
<comment type="caution">
    <text evidence="2">The sequence shown here is derived from an EMBL/GenBank/DDBJ whole genome shotgun (WGS) entry which is preliminary data.</text>
</comment>